<keyword evidence="4" id="KW-1185">Reference proteome</keyword>
<dbReference type="EMBL" id="JBGBZA010000002">
    <property type="protein sequence ID" value="MEY9317766.1"/>
    <property type="molecule type" value="Genomic_DNA"/>
</dbReference>
<organism evidence="1 3">
    <name type="scientific">Bradyrhizobium elkanii</name>
    <dbReference type="NCBI Taxonomy" id="29448"/>
    <lineage>
        <taxon>Bacteria</taxon>
        <taxon>Pseudomonadati</taxon>
        <taxon>Pseudomonadota</taxon>
        <taxon>Alphaproteobacteria</taxon>
        <taxon>Hyphomicrobiales</taxon>
        <taxon>Nitrobacteraceae</taxon>
        <taxon>Bradyrhizobium</taxon>
    </lineage>
</organism>
<reference evidence="2 4" key="2">
    <citation type="submission" date="2024-07" db="EMBL/GenBank/DDBJ databases">
        <title>Genomic Encyclopedia of Type Strains, Phase V (KMG-V): Genome sequencing to study the core and pangenomes of soil and plant-associated prokaryotes.</title>
        <authorList>
            <person name="Whitman W."/>
        </authorList>
    </citation>
    <scope>NUCLEOTIDE SEQUENCE [LARGE SCALE GENOMIC DNA]</scope>
    <source>
        <strain evidence="2 4">USDA 415</strain>
    </source>
</reference>
<evidence type="ECO:0000313" key="1">
    <source>
        <dbReference type="EMBL" id="MBP1296876.1"/>
    </source>
</evidence>
<evidence type="ECO:0000313" key="4">
    <source>
        <dbReference type="Proteomes" id="UP001565471"/>
    </source>
</evidence>
<dbReference type="Proteomes" id="UP001565471">
    <property type="component" value="Unassembled WGS sequence"/>
</dbReference>
<gene>
    <name evidence="2" type="ORF">ABIF29_004565</name>
    <name evidence="1" type="ORF">JOH49_006629</name>
</gene>
<name>A0A1E3EV59_BRAEL</name>
<proteinExistence type="predicted"/>
<dbReference type="GeneID" id="92954270"/>
<dbReference type="EMBL" id="JAFICZ010000001">
    <property type="protein sequence ID" value="MBP1296876.1"/>
    <property type="molecule type" value="Genomic_DNA"/>
</dbReference>
<sequence length="150" mass="16982">MRLGLYGVIAIAVASFYVYGELDKRLNFRPIDARVSSVKEQCYMEKTEGARSSTSDLLPCELTELLARHHPKWLGADIKHKIEIRFAYISPVDGAAHESDLQLAAYPDNRQLSSGDIFPVQASRKEANRTRANDWVDRWLGRHAPKRASI</sequence>
<dbReference type="AlphaFoldDB" id="A0A1E3EV59"/>
<dbReference type="RefSeq" id="WP_016843964.1">
    <property type="nucleotide sequence ID" value="NZ_BJNL01000015.1"/>
</dbReference>
<evidence type="ECO:0000313" key="2">
    <source>
        <dbReference type="EMBL" id="MEY9317766.1"/>
    </source>
</evidence>
<accession>A0A1E3EV59</accession>
<evidence type="ECO:0000313" key="3">
    <source>
        <dbReference type="Proteomes" id="UP000673383"/>
    </source>
</evidence>
<dbReference type="OrthoDB" id="8234356at2"/>
<dbReference type="Proteomes" id="UP000673383">
    <property type="component" value="Unassembled WGS sequence"/>
</dbReference>
<comment type="caution">
    <text evidence="1">The sequence shown here is derived from an EMBL/GenBank/DDBJ whole genome shotgun (WGS) entry which is preliminary data.</text>
</comment>
<reference evidence="1" key="1">
    <citation type="submission" date="2021-02" db="EMBL/GenBank/DDBJ databases">
        <title>Genomic Encyclopedia of Type Strains, Phase IV (KMG-V): Genome sequencing to study the core and pangenomes of soil and plant-associated prokaryotes.</title>
        <authorList>
            <person name="Whitman W."/>
        </authorList>
    </citation>
    <scope>NUCLEOTIDE SEQUENCE</scope>
    <source>
        <strain evidence="1">USDA 406</strain>
    </source>
</reference>
<dbReference type="eggNOG" id="ENOG5030X3A">
    <property type="taxonomic scope" value="Bacteria"/>
</dbReference>
<protein>
    <submittedName>
        <fullName evidence="1">Uncharacterized protein</fullName>
    </submittedName>
</protein>